<dbReference type="Bgee" id="ENSMGAG00000001655">
    <property type="expression patterns" value="Expressed in pectoralis major and 9 other cell types or tissues"/>
</dbReference>
<evidence type="ECO:0000256" key="1">
    <source>
        <dbReference type="ARBA" id="ARBA00022723"/>
    </source>
</evidence>
<feature type="domain" description="PHD-type" evidence="7">
    <location>
        <begin position="27"/>
        <end position="141"/>
    </location>
</feature>
<dbReference type="InterPro" id="IPR011011">
    <property type="entry name" value="Znf_FYVE_PHD"/>
</dbReference>
<protein>
    <recommendedName>
        <fullName evidence="10">PHD finger protein 7</fullName>
    </recommendedName>
</protein>
<keyword evidence="2 4" id="KW-0863">Zinc-finger</keyword>
<dbReference type="CDD" id="cd16448">
    <property type="entry name" value="RING-H2"/>
    <property type="match status" value="1"/>
</dbReference>
<dbReference type="Gene3D" id="3.30.40.10">
    <property type="entry name" value="Zinc/RING finger domain, C3HC4 (zinc finger)"/>
    <property type="match status" value="3"/>
</dbReference>
<dbReference type="Ensembl" id="ENSMGAT00000001795.2">
    <property type="protein sequence ID" value="ENSMGAP00000001144.2"/>
    <property type="gene ID" value="ENSMGAG00000001655.2"/>
</dbReference>
<dbReference type="Proteomes" id="UP000001645">
    <property type="component" value="Chromosome 14"/>
</dbReference>
<dbReference type="Pfam" id="PF13771">
    <property type="entry name" value="zf-HC5HC2H"/>
    <property type="match status" value="1"/>
</dbReference>
<keyword evidence="9" id="KW-1185">Reference proteome</keyword>
<dbReference type="GO" id="GO:0005634">
    <property type="term" value="C:nucleus"/>
    <property type="evidence" value="ECO:0007669"/>
    <property type="project" value="TreeGrafter"/>
</dbReference>
<dbReference type="InterPro" id="IPR059102">
    <property type="entry name" value="PHD_PHF7/G2E3-like"/>
</dbReference>
<reference evidence="8" key="2">
    <citation type="submission" date="2025-08" db="UniProtKB">
        <authorList>
            <consortium name="Ensembl"/>
        </authorList>
    </citation>
    <scope>IDENTIFICATION</scope>
</reference>
<evidence type="ECO:0000313" key="9">
    <source>
        <dbReference type="Proteomes" id="UP000001645"/>
    </source>
</evidence>
<keyword evidence="1" id="KW-0479">Metal-binding</keyword>
<gene>
    <name evidence="8" type="primary">LOC104913096</name>
</gene>
<dbReference type="SMART" id="SM00249">
    <property type="entry name" value="PHD"/>
    <property type="match status" value="3"/>
</dbReference>
<evidence type="ECO:0000313" key="8">
    <source>
        <dbReference type="Ensembl" id="ENSMGAP00000001144.2"/>
    </source>
</evidence>
<name>H9H0A6_MELGA</name>
<dbReference type="SMART" id="SM00184">
    <property type="entry name" value="RING"/>
    <property type="match status" value="2"/>
</dbReference>
<dbReference type="HOGENOM" id="CLU_055746_0_0_1"/>
<evidence type="ECO:0000259" key="7">
    <source>
        <dbReference type="PROSITE" id="PS51805"/>
    </source>
</evidence>
<dbReference type="InterPro" id="IPR013083">
    <property type="entry name" value="Znf_RING/FYVE/PHD"/>
</dbReference>
<evidence type="ECO:0000256" key="5">
    <source>
        <dbReference type="SAM" id="MobiDB-lite"/>
    </source>
</evidence>
<feature type="compositionally biased region" description="Polar residues" evidence="5">
    <location>
        <begin position="304"/>
        <end position="320"/>
    </location>
</feature>
<evidence type="ECO:0000256" key="2">
    <source>
        <dbReference type="ARBA" id="ARBA00022771"/>
    </source>
</evidence>
<dbReference type="GeneTree" id="ENSGT00950000182865"/>
<dbReference type="PANTHER" id="PTHR12420">
    <property type="entry name" value="PHD FINGER PROTEIN"/>
    <property type="match status" value="1"/>
</dbReference>
<accession>H9H0A6</accession>
<reference evidence="8" key="3">
    <citation type="submission" date="2025-09" db="UniProtKB">
        <authorList>
            <consortium name="Ensembl"/>
        </authorList>
    </citation>
    <scope>IDENTIFICATION</scope>
</reference>
<dbReference type="AlphaFoldDB" id="H9H0A6"/>
<evidence type="ECO:0000259" key="6">
    <source>
        <dbReference type="PROSITE" id="PS50089"/>
    </source>
</evidence>
<dbReference type="InterPro" id="IPR051188">
    <property type="entry name" value="PHD-type_Zinc_Finger"/>
</dbReference>
<dbReference type="InParanoid" id="H9H0A6"/>
<feature type="region of interest" description="Disordered" evidence="5">
    <location>
        <begin position="304"/>
        <end position="355"/>
    </location>
</feature>
<dbReference type="SUPFAM" id="SSF57850">
    <property type="entry name" value="RING/U-box"/>
    <property type="match status" value="1"/>
</dbReference>
<dbReference type="GO" id="GO:0008270">
    <property type="term" value="F:zinc ion binding"/>
    <property type="evidence" value="ECO:0007669"/>
    <property type="project" value="UniProtKB-KW"/>
</dbReference>
<dbReference type="InterPro" id="IPR034732">
    <property type="entry name" value="EPHD"/>
</dbReference>
<dbReference type="PROSITE" id="PS51805">
    <property type="entry name" value="EPHD"/>
    <property type="match status" value="1"/>
</dbReference>
<proteinExistence type="predicted"/>
<feature type="domain" description="RING-type" evidence="6">
    <location>
        <begin position="156"/>
        <end position="205"/>
    </location>
</feature>
<reference evidence="8 9" key="1">
    <citation type="journal article" date="2010" name="PLoS Biol.">
        <title>Multi-platform next-generation sequencing of the domestic turkey (Meleagris gallopavo): genome assembly and analysis.</title>
        <authorList>
            <person name="Dalloul R.A."/>
            <person name="Long J.A."/>
            <person name="Zimin A.V."/>
            <person name="Aslam L."/>
            <person name="Beal K."/>
            <person name="Blomberg L.A."/>
            <person name="Bouffard P."/>
            <person name="Burt D.W."/>
            <person name="Crasta O."/>
            <person name="Crooijmans R.P."/>
            <person name="Cooper K."/>
            <person name="Coulombe R.A."/>
            <person name="De S."/>
            <person name="Delany M.E."/>
            <person name="Dodgson J.B."/>
            <person name="Dong J.J."/>
            <person name="Evans C."/>
            <person name="Frederickson K.M."/>
            <person name="Flicek P."/>
            <person name="Florea L."/>
            <person name="Folkerts O."/>
            <person name="Groenen M.A."/>
            <person name="Harkins T.T."/>
            <person name="Herrero J."/>
            <person name="Hoffmann S."/>
            <person name="Megens H.J."/>
            <person name="Jiang A."/>
            <person name="de Jong P."/>
            <person name="Kaiser P."/>
            <person name="Kim H."/>
            <person name="Kim K.W."/>
            <person name="Kim S."/>
            <person name="Langenberger D."/>
            <person name="Lee M.K."/>
            <person name="Lee T."/>
            <person name="Mane S."/>
            <person name="Marcais G."/>
            <person name="Marz M."/>
            <person name="McElroy A.P."/>
            <person name="Modise T."/>
            <person name="Nefedov M."/>
            <person name="Notredame C."/>
            <person name="Paton I.R."/>
            <person name="Payne W.S."/>
            <person name="Pertea G."/>
            <person name="Prickett D."/>
            <person name="Puiu D."/>
            <person name="Qioa D."/>
            <person name="Raineri E."/>
            <person name="Ruffier M."/>
            <person name="Salzberg S.L."/>
            <person name="Schatz M.C."/>
            <person name="Scheuring C."/>
            <person name="Schmidt C.J."/>
            <person name="Schroeder S."/>
            <person name="Searle S.M."/>
            <person name="Smith E.J."/>
            <person name="Smith J."/>
            <person name="Sonstegard T.S."/>
            <person name="Stadler P.F."/>
            <person name="Tafer H."/>
            <person name="Tu Z.J."/>
            <person name="Van Tassell C.P."/>
            <person name="Vilella A.J."/>
            <person name="Williams K.P."/>
            <person name="Yorke J.A."/>
            <person name="Zhang L."/>
            <person name="Zhang H.B."/>
            <person name="Zhang X."/>
            <person name="Zhang Y."/>
            <person name="Reed K.M."/>
        </authorList>
    </citation>
    <scope>NUCLEOTIDE SEQUENCE [LARGE SCALE GENOMIC DNA]</scope>
</reference>
<dbReference type="STRING" id="9103.ENSMGAP00000001144"/>
<keyword evidence="3" id="KW-0862">Zinc</keyword>
<organism evidence="8 9">
    <name type="scientific">Meleagris gallopavo</name>
    <name type="common">Wild turkey</name>
    <dbReference type="NCBI Taxonomy" id="9103"/>
    <lineage>
        <taxon>Eukaryota</taxon>
        <taxon>Metazoa</taxon>
        <taxon>Chordata</taxon>
        <taxon>Craniata</taxon>
        <taxon>Vertebrata</taxon>
        <taxon>Euteleostomi</taxon>
        <taxon>Archelosauria</taxon>
        <taxon>Archosauria</taxon>
        <taxon>Dinosauria</taxon>
        <taxon>Saurischia</taxon>
        <taxon>Theropoda</taxon>
        <taxon>Coelurosauria</taxon>
        <taxon>Aves</taxon>
        <taxon>Neognathae</taxon>
        <taxon>Galloanserae</taxon>
        <taxon>Galliformes</taxon>
        <taxon>Phasianidae</taxon>
        <taxon>Meleagridinae</taxon>
        <taxon>Meleagris</taxon>
    </lineage>
</organism>
<evidence type="ECO:0008006" key="10">
    <source>
        <dbReference type="Google" id="ProtNLM"/>
    </source>
</evidence>
<dbReference type="PROSITE" id="PS50089">
    <property type="entry name" value="ZF_RING_2"/>
    <property type="match status" value="1"/>
</dbReference>
<dbReference type="PANTHER" id="PTHR12420:SF47">
    <property type="entry name" value="PHD FINGER PROTEIN 7"/>
    <property type="match status" value="1"/>
</dbReference>
<dbReference type="SUPFAM" id="SSF57903">
    <property type="entry name" value="FYVE/PHD zinc finger"/>
    <property type="match status" value="1"/>
</dbReference>
<sequence>MGQTLCKWFPSMRTVCAGTQEAAGSREPACVLCGRVDEDSSILGHKEEYNGFYFHKFCVIFVNGLCEYVEGSSELFFWIEDLILTIRQAERTLCFVCGNLGASITCAEPGCGRSFHLPCASKGECVTQHFGKFRSFCREHRPQQAVEAAPEQDTTCIVCMEPVGDSMSYSTMVCPACRHAWFHRACIQEQALRAGFYCFQCPLCRDRDWFITDMHIMGIRIPIREPTWEDNDAYASLLERHGSCDASHCLYPHGREQAEGEGPWQLLLCSSCAAQGTHRRCSNLSHSAASWECNACAGEDTASSTNSDLAGDSTISQQGLGPSRGSETPESSSSSTTSHAPSGPADCSPVPESSG</sequence>
<evidence type="ECO:0000256" key="4">
    <source>
        <dbReference type="PROSITE-ProRule" id="PRU00175"/>
    </source>
</evidence>
<dbReference type="InterPro" id="IPR001841">
    <property type="entry name" value="Znf_RING"/>
</dbReference>
<dbReference type="Pfam" id="PF26054">
    <property type="entry name" value="PHD_G2E3"/>
    <property type="match status" value="1"/>
</dbReference>
<feature type="compositionally biased region" description="Low complexity" evidence="5">
    <location>
        <begin position="321"/>
        <end position="345"/>
    </location>
</feature>
<dbReference type="InterPro" id="IPR001965">
    <property type="entry name" value="Znf_PHD"/>
</dbReference>
<evidence type="ECO:0000256" key="3">
    <source>
        <dbReference type="ARBA" id="ARBA00022833"/>
    </source>
</evidence>